<dbReference type="Proteomes" id="UP000275281">
    <property type="component" value="Unassembled WGS sequence"/>
</dbReference>
<gene>
    <name evidence="1" type="primary">sixA</name>
    <name evidence="1" type="ORF">DRW07_03390</name>
</gene>
<dbReference type="CDD" id="cd07067">
    <property type="entry name" value="HP_PGM_like"/>
    <property type="match status" value="1"/>
</dbReference>
<dbReference type="InterPro" id="IPR004449">
    <property type="entry name" value="SixA"/>
</dbReference>
<dbReference type="NCBIfam" id="TIGR00249">
    <property type="entry name" value="sixA"/>
    <property type="match status" value="1"/>
</dbReference>
<protein>
    <submittedName>
        <fullName evidence="1">Phosphohistidine phosphatase SixA</fullName>
    </submittedName>
</protein>
<dbReference type="SUPFAM" id="SSF53254">
    <property type="entry name" value="Phosphoglycerate mutase-like"/>
    <property type="match status" value="1"/>
</dbReference>
<keyword evidence="2" id="KW-1185">Reference proteome</keyword>
<evidence type="ECO:0000313" key="2">
    <source>
        <dbReference type="Proteomes" id="UP000275281"/>
    </source>
</evidence>
<organism evidence="1 2">
    <name type="scientific">Alteromonas sediminis</name>
    <dbReference type="NCBI Taxonomy" id="2259342"/>
    <lineage>
        <taxon>Bacteria</taxon>
        <taxon>Pseudomonadati</taxon>
        <taxon>Pseudomonadota</taxon>
        <taxon>Gammaproteobacteria</taxon>
        <taxon>Alteromonadales</taxon>
        <taxon>Alteromonadaceae</taxon>
        <taxon>Alteromonas/Salinimonas group</taxon>
        <taxon>Alteromonas</taxon>
    </lineage>
</organism>
<sequence length="167" mass="18454">MGDQITIFIMRHGTAENYAQNDAARQLVEHGKAQVVETAAWYNSVFSTPSIDLALVSPYVRAQQTFDVFNEQVSVATVETFDDITPEGNPYAVHDYLDVRAASMLAQNNDNDDMKILLVSHMPFVSFLLEALCPEAGNTLFNTAAMAVIKYQPSAARGQLLHHFQGT</sequence>
<dbReference type="GO" id="GO:0101006">
    <property type="term" value="F:protein histidine phosphatase activity"/>
    <property type="evidence" value="ECO:0007669"/>
    <property type="project" value="InterPro"/>
</dbReference>
<dbReference type="RefSeq" id="WP_124026464.1">
    <property type="nucleotide sequence ID" value="NZ_JBHRSN010000005.1"/>
</dbReference>
<dbReference type="GO" id="GO:0005737">
    <property type="term" value="C:cytoplasm"/>
    <property type="evidence" value="ECO:0007669"/>
    <property type="project" value="InterPro"/>
</dbReference>
<proteinExistence type="predicted"/>
<reference evidence="1 2" key="1">
    <citation type="submission" date="2018-11" db="EMBL/GenBank/DDBJ databases">
        <authorList>
            <person name="Ye M.-Q."/>
            <person name="Du Z.-J."/>
        </authorList>
    </citation>
    <scope>NUCLEOTIDE SEQUENCE [LARGE SCALE GENOMIC DNA]</scope>
    <source>
        <strain evidence="1 2">U0105</strain>
    </source>
</reference>
<dbReference type="InterPro" id="IPR013078">
    <property type="entry name" value="His_Pase_superF_clade-1"/>
</dbReference>
<dbReference type="Gene3D" id="3.40.50.1240">
    <property type="entry name" value="Phosphoglycerate mutase-like"/>
    <property type="match status" value="1"/>
</dbReference>
<dbReference type="EMBL" id="RPOK01000001">
    <property type="protein sequence ID" value="RPJ68463.1"/>
    <property type="molecule type" value="Genomic_DNA"/>
</dbReference>
<dbReference type="Pfam" id="PF00300">
    <property type="entry name" value="His_Phos_1"/>
    <property type="match status" value="1"/>
</dbReference>
<accession>A0A3N5Y5C7</accession>
<evidence type="ECO:0000313" key="1">
    <source>
        <dbReference type="EMBL" id="RPJ68463.1"/>
    </source>
</evidence>
<name>A0A3N5Y5C7_9ALTE</name>
<dbReference type="InterPro" id="IPR029033">
    <property type="entry name" value="His_PPase_superfam"/>
</dbReference>
<comment type="caution">
    <text evidence="1">The sequence shown here is derived from an EMBL/GenBank/DDBJ whole genome shotgun (WGS) entry which is preliminary data.</text>
</comment>
<dbReference type="OrthoDB" id="92610at2"/>
<dbReference type="AlphaFoldDB" id="A0A3N5Y5C7"/>